<sequence length="679" mass="75365">MTPTIAAHAFRMHVRPPGYTFSFQMMKDSQRSEAPQQGVDTDPAIEISSPKRKHSRPEDASSDAVKQGDQVCNDISSRAEVRLALHQHINTRRLTEHSVIHPVCLHSPWEYVAVFQTGTHHQRLLCILFRTHTVTQGAEVETRVKFGIWWEPSHPIGGYVLHGLAKKLVRDLRFQCEETVTLPRPRLPVHLDLFSSDPDDEQTDQIPPYIFDPESVGAMLMSVFESEALQATPWPERTEIKPIFRPIGIEEDSSDLQVCYRQAFPVFHGMINRGTNRLASLRQALRYVFVSAFGIFVRTAQTPRLYFLYIDHELVLLGSAAIMILAGHQLSFEARREWATLPVINPSVLAPLAAQLTALLRGAVKTLFADAPLIRQVEDSLREAATILTSQIGEDGRPTEIQACDTGILPDSLLLPDFPRDGGKWERMPAGRPVDGPTAARNLYHRVGPTSSSTAAAAAPAAGAAPSPPPLEYIKLIPTYTWSYQKSLPGVTRLQQWAVFDLLYSLVGYPDYGKTLHDAPPSAELILPTAHRILVLVIELATDYLCHNDLRLPNVAWQPGRPETVQIIDFDRAAPLGTWHPFDRPTVEVPAPRGTAKLVLLQTSLLLRRLGAGRQKALPNDPHPNPEIETTCTNLTRAADMGIFSELAEWLGKERDRLAAMIRPGGPQPAPDAASATTR</sequence>
<dbReference type="SUPFAM" id="SSF56112">
    <property type="entry name" value="Protein kinase-like (PK-like)"/>
    <property type="match status" value="1"/>
</dbReference>
<dbReference type="Proteomes" id="UP001141327">
    <property type="component" value="Unassembled WGS sequence"/>
</dbReference>
<evidence type="ECO:0008006" key="4">
    <source>
        <dbReference type="Google" id="ProtNLM"/>
    </source>
</evidence>
<feature type="region of interest" description="Disordered" evidence="1">
    <location>
        <begin position="27"/>
        <end position="69"/>
    </location>
</feature>
<reference evidence="2" key="1">
    <citation type="journal article" date="2022" name="bioRxiv">
        <title>Genomics of Preaxostyla Flagellates Illuminates Evolutionary Transitions and the Path Towards Mitochondrial Loss.</title>
        <authorList>
            <person name="Novak L.V.F."/>
            <person name="Treitli S.C."/>
            <person name="Pyrih J."/>
            <person name="Halakuc P."/>
            <person name="Pipaliya S.V."/>
            <person name="Vacek V."/>
            <person name="Brzon O."/>
            <person name="Soukal P."/>
            <person name="Eme L."/>
            <person name="Dacks J.B."/>
            <person name="Karnkowska A."/>
            <person name="Elias M."/>
            <person name="Hampl V."/>
        </authorList>
    </citation>
    <scope>NUCLEOTIDE SEQUENCE</scope>
    <source>
        <strain evidence="2">RCP-MX</strain>
    </source>
</reference>
<protein>
    <recommendedName>
        <fullName evidence="4">Protein kinase domain-containing protein</fullName>
    </recommendedName>
</protein>
<dbReference type="EMBL" id="JAPMOS010000121">
    <property type="protein sequence ID" value="KAJ4455075.1"/>
    <property type="molecule type" value="Genomic_DNA"/>
</dbReference>
<evidence type="ECO:0000313" key="2">
    <source>
        <dbReference type="EMBL" id="KAJ4455075.1"/>
    </source>
</evidence>
<dbReference type="InterPro" id="IPR011009">
    <property type="entry name" value="Kinase-like_dom_sf"/>
</dbReference>
<comment type="caution">
    <text evidence="2">The sequence shown here is derived from an EMBL/GenBank/DDBJ whole genome shotgun (WGS) entry which is preliminary data.</text>
</comment>
<organism evidence="2 3">
    <name type="scientific">Paratrimastix pyriformis</name>
    <dbReference type="NCBI Taxonomy" id="342808"/>
    <lineage>
        <taxon>Eukaryota</taxon>
        <taxon>Metamonada</taxon>
        <taxon>Preaxostyla</taxon>
        <taxon>Paratrimastigidae</taxon>
        <taxon>Paratrimastix</taxon>
    </lineage>
</organism>
<keyword evidence="3" id="KW-1185">Reference proteome</keyword>
<evidence type="ECO:0000256" key="1">
    <source>
        <dbReference type="SAM" id="MobiDB-lite"/>
    </source>
</evidence>
<name>A0ABQ8UCG8_9EUKA</name>
<gene>
    <name evidence="2" type="ORF">PAPYR_10053</name>
</gene>
<evidence type="ECO:0000313" key="3">
    <source>
        <dbReference type="Proteomes" id="UP001141327"/>
    </source>
</evidence>
<accession>A0ABQ8UCG8</accession>
<proteinExistence type="predicted"/>